<evidence type="ECO:0000313" key="3">
    <source>
        <dbReference type="Proteomes" id="UP000299102"/>
    </source>
</evidence>
<feature type="compositionally biased region" description="Basic and acidic residues" evidence="1">
    <location>
        <begin position="56"/>
        <end position="72"/>
    </location>
</feature>
<dbReference type="AlphaFoldDB" id="A0A4C1WLS3"/>
<dbReference type="Proteomes" id="UP000299102">
    <property type="component" value="Unassembled WGS sequence"/>
</dbReference>
<gene>
    <name evidence="2" type="ORF">EVAR_87664_1</name>
</gene>
<dbReference type="EMBL" id="BGZK01000573">
    <property type="protein sequence ID" value="GBP51087.1"/>
    <property type="molecule type" value="Genomic_DNA"/>
</dbReference>
<protein>
    <submittedName>
        <fullName evidence="2">Uncharacterized protein</fullName>
    </submittedName>
</protein>
<proteinExistence type="predicted"/>
<sequence>MEKYRRAEGFVVTRRARRAVEGRTSSLGDDRQLELECRDRKEAGVKNEIRTDYGIKTRINSEDEDATRKKSADPNPRTPTRNATLPNKREQYSLRNYDADIPLLGAGAINVLLDSNALYEILNRLSYDGRRTKANNMSQRRLATPTNGVKVEISATILFATEISGNYLIK</sequence>
<organism evidence="2 3">
    <name type="scientific">Eumeta variegata</name>
    <name type="common">Bagworm moth</name>
    <name type="synonym">Eumeta japonica</name>
    <dbReference type="NCBI Taxonomy" id="151549"/>
    <lineage>
        <taxon>Eukaryota</taxon>
        <taxon>Metazoa</taxon>
        <taxon>Ecdysozoa</taxon>
        <taxon>Arthropoda</taxon>
        <taxon>Hexapoda</taxon>
        <taxon>Insecta</taxon>
        <taxon>Pterygota</taxon>
        <taxon>Neoptera</taxon>
        <taxon>Endopterygota</taxon>
        <taxon>Lepidoptera</taxon>
        <taxon>Glossata</taxon>
        <taxon>Ditrysia</taxon>
        <taxon>Tineoidea</taxon>
        <taxon>Psychidae</taxon>
        <taxon>Oiketicinae</taxon>
        <taxon>Eumeta</taxon>
    </lineage>
</organism>
<evidence type="ECO:0000256" key="1">
    <source>
        <dbReference type="SAM" id="MobiDB-lite"/>
    </source>
</evidence>
<reference evidence="2 3" key="1">
    <citation type="journal article" date="2019" name="Commun. Biol.">
        <title>The bagworm genome reveals a unique fibroin gene that provides high tensile strength.</title>
        <authorList>
            <person name="Kono N."/>
            <person name="Nakamura H."/>
            <person name="Ohtoshi R."/>
            <person name="Tomita M."/>
            <person name="Numata K."/>
            <person name="Arakawa K."/>
        </authorList>
    </citation>
    <scope>NUCLEOTIDE SEQUENCE [LARGE SCALE GENOMIC DNA]</scope>
</reference>
<name>A0A4C1WLS3_EUMVA</name>
<accession>A0A4C1WLS3</accession>
<keyword evidence="3" id="KW-1185">Reference proteome</keyword>
<feature type="region of interest" description="Disordered" evidence="1">
    <location>
        <begin position="56"/>
        <end position="84"/>
    </location>
</feature>
<comment type="caution">
    <text evidence="2">The sequence shown here is derived from an EMBL/GenBank/DDBJ whole genome shotgun (WGS) entry which is preliminary data.</text>
</comment>
<evidence type="ECO:0000313" key="2">
    <source>
        <dbReference type="EMBL" id="GBP51087.1"/>
    </source>
</evidence>